<keyword evidence="2" id="KW-1185">Reference proteome</keyword>
<reference evidence="1 2" key="1">
    <citation type="submission" date="2023-11" db="EMBL/GenBank/DDBJ databases">
        <title>Draft genome of Azohydromonas lata strain H1 (DSM1123), a polyhydroxyalkanoate producer.</title>
        <authorList>
            <person name="Traversa D."/>
            <person name="D'Addabbo P."/>
            <person name="Pazzani C."/>
            <person name="Manzari C."/>
            <person name="Chiara M."/>
            <person name="Scrascia M."/>
        </authorList>
    </citation>
    <scope>NUCLEOTIDE SEQUENCE [LARGE SCALE GENOMIC DNA]</scope>
    <source>
        <strain evidence="1 2">H1</strain>
    </source>
</reference>
<evidence type="ECO:0000313" key="2">
    <source>
        <dbReference type="Proteomes" id="UP001293718"/>
    </source>
</evidence>
<sequence length="283" mass="31374">MAIDRDWHFVLGAQDPEMREIQRVVDSEGLYWAHAARHKRRCIPRTAYDADGVVRVGSDQIPRPAVLPPRAPAVFVECTVLGLEPVVRVDHHHPGDAGYEVEPERFMEGASLGQVLRLLEREPNETQRLLAASDHCLTAAYQGRCPGVDPHELLFLRASWKAKVLGRTLSDVVEGILDAAQRVRAHHDGELGESRFLDPTEIPMDLAEGAAYAGIPVRYRELLADGVLKEMFKGGTPQAVERFMAEHEAAGRPVYGNPYRGYAGTYWGGRREPEVAGRVVESG</sequence>
<dbReference type="RefSeq" id="WP_066331490.1">
    <property type="nucleotide sequence ID" value="NZ_JAXOJX010000014.1"/>
</dbReference>
<protein>
    <submittedName>
        <fullName evidence="1">Uncharacterized protein</fullName>
    </submittedName>
</protein>
<gene>
    <name evidence="1" type="ORF">SM757_10685</name>
</gene>
<dbReference type="EMBL" id="JAXOJX010000014">
    <property type="protein sequence ID" value="MDZ5457035.1"/>
    <property type="molecule type" value="Genomic_DNA"/>
</dbReference>
<proteinExistence type="predicted"/>
<comment type="caution">
    <text evidence="1">The sequence shown here is derived from an EMBL/GenBank/DDBJ whole genome shotgun (WGS) entry which is preliminary data.</text>
</comment>
<evidence type="ECO:0000313" key="1">
    <source>
        <dbReference type="EMBL" id="MDZ5457035.1"/>
    </source>
</evidence>
<organism evidence="1 2">
    <name type="scientific">Azohydromonas lata</name>
    <dbReference type="NCBI Taxonomy" id="45677"/>
    <lineage>
        <taxon>Bacteria</taxon>
        <taxon>Pseudomonadati</taxon>
        <taxon>Pseudomonadota</taxon>
        <taxon>Betaproteobacteria</taxon>
        <taxon>Burkholderiales</taxon>
        <taxon>Sphaerotilaceae</taxon>
        <taxon>Azohydromonas</taxon>
    </lineage>
</organism>
<accession>A0ABU5IEE6</accession>
<dbReference type="Proteomes" id="UP001293718">
    <property type="component" value="Unassembled WGS sequence"/>
</dbReference>
<name>A0ABU5IEE6_9BURK</name>